<feature type="signal peptide" evidence="2">
    <location>
        <begin position="1"/>
        <end position="19"/>
    </location>
</feature>
<feature type="domain" description="DUF2059" evidence="3">
    <location>
        <begin position="111"/>
        <end position="160"/>
    </location>
</feature>
<comment type="caution">
    <text evidence="4">The sequence shown here is derived from an EMBL/GenBank/DDBJ whole genome shotgun (WGS) entry which is preliminary data.</text>
</comment>
<proteinExistence type="predicted"/>
<keyword evidence="2" id="KW-0732">Signal</keyword>
<dbReference type="AlphaFoldDB" id="A0A7Y6NPU0"/>
<sequence length="207" mass="22207">MKRILSAAIVASAAIGAHAQTSTTSPAKKELVQKLIQLQQPDIEGVARGLVERPAGQMMQEVSMVLQRQIPAEKREAVGKTVETEIRKFVDETVPLVRERAMKLAPSTIGAVYEEKFTEDELKQLIAWVSSPLNKKYVQLAPEIRNGFVQKLVAESQPAVEPKVVALDARIRTALGLPPPAAQGASGPRPAAPAPTAAPAASRPKGR</sequence>
<reference evidence="4 5" key="1">
    <citation type="submission" date="2020-06" db="EMBL/GenBank/DDBJ databases">
        <title>Schlegella sp. ID0723 isolated from air conditioner.</title>
        <authorList>
            <person name="Kim D.Y."/>
            <person name="Kim D.-U."/>
        </authorList>
    </citation>
    <scope>NUCLEOTIDE SEQUENCE [LARGE SCALE GENOMIC DNA]</scope>
    <source>
        <strain evidence="4 5">ID0723</strain>
    </source>
</reference>
<accession>A0A7Y6NPU0</accession>
<feature type="region of interest" description="Disordered" evidence="1">
    <location>
        <begin position="176"/>
        <end position="207"/>
    </location>
</feature>
<dbReference type="InterPro" id="IPR018637">
    <property type="entry name" value="DUF2059"/>
</dbReference>
<feature type="compositionally biased region" description="Low complexity" evidence="1">
    <location>
        <begin position="182"/>
        <end position="207"/>
    </location>
</feature>
<dbReference type="RefSeq" id="WP_176069955.1">
    <property type="nucleotide sequence ID" value="NZ_JABWMJ010000007.1"/>
</dbReference>
<protein>
    <submittedName>
        <fullName evidence="4">DUF2059 domain-containing protein</fullName>
    </submittedName>
</protein>
<dbReference type="Pfam" id="PF09832">
    <property type="entry name" value="DUF2059"/>
    <property type="match status" value="1"/>
</dbReference>
<dbReference type="EMBL" id="JABWMJ010000007">
    <property type="protein sequence ID" value="NUZ07095.1"/>
    <property type="molecule type" value="Genomic_DNA"/>
</dbReference>
<name>A0A7Y6NPU0_9BURK</name>
<evidence type="ECO:0000256" key="2">
    <source>
        <dbReference type="SAM" id="SignalP"/>
    </source>
</evidence>
<evidence type="ECO:0000256" key="1">
    <source>
        <dbReference type="SAM" id="MobiDB-lite"/>
    </source>
</evidence>
<keyword evidence="5" id="KW-1185">Reference proteome</keyword>
<organism evidence="4 5">
    <name type="scientific">Piscinibacter koreensis</name>
    <dbReference type="NCBI Taxonomy" id="2742824"/>
    <lineage>
        <taxon>Bacteria</taxon>
        <taxon>Pseudomonadati</taxon>
        <taxon>Pseudomonadota</taxon>
        <taxon>Betaproteobacteria</taxon>
        <taxon>Burkholderiales</taxon>
        <taxon>Sphaerotilaceae</taxon>
        <taxon>Piscinibacter</taxon>
    </lineage>
</organism>
<feature type="chain" id="PRO_5031090883" evidence="2">
    <location>
        <begin position="20"/>
        <end position="207"/>
    </location>
</feature>
<dbReference type="Proteomes" id="UP000529637">
    <property type="component" value="Unassembled WGS sequence"/>
</dbReference>
<evidence type="ECO:0000313" key="4">
    <source>
        <dbReference type="EMBL" id="NUZ07095.1"/>
    </source>
</evidence>
<evidence type="ECO:0000259" key="3">
    <source>
        <dbReference type="Pfam" id="PF09832"/>
    </source>
</evidence>
<gene>
    <name evidence="4" type="ORF">HQN59_15125</name>
</gene>
<evidence type="ECO:0000313" key="5">
    <source>
        <dbReference type="Proteomes" id="UP000529637"/>
    </source>
</evidence>